<dbReference type="SUPFAM" id="SSF55729">
    <property type="entry name" value="Acyl-CoA N-acyltransferases (Nat)"/>
    <property type="match status" value="1"/>
</dbReference>
<reference evidence="4 5" key="1">
    <citation type="submission" date="2019-06" db="EMBL/GenBank/DDBJ databases">
        <title>Sequencing the genomes of 1000 actinobacteria strains.</title>
        <authorList>
            <person name="Klenk H.-P."/>
        </authorList>
    </citation>
    <scope>NUCLEOTIDE SEQUENCE [LARGE SCALE GENOMIC DNA]</scope>
    <source>
        <strain evidence="4 5">DSM 10596</strain>
    </source>
</reference>
<dbReference type="AlphaFoldDB" id="A0A542SM35"/>
<keyword evidence="1 4" id="KW-0808">Transferase</keyword>
<feature type="domain" description="N-acetyltransferase" evidence="3">
    <location>
        <begin position="1"/>
        <end position="151"/>
    </location>
</feature>
<keyword evidence="5" id="KW-1185">Reference proteome</keyword>
<proteinExistence type="predicted"/>
<dbReference type="PROSITE" id="PS51186">
    <property type="entry name" value="GNAT"/>
    <property type="match status" value="1"/>
</dbReference>
<evidence type="ECO:0000256" key="2">
    <source>
        <dbReference type="ARBA" id="ARBA00023315"/>
    </source>
</evidence>
<evidence type="ECO:0000256" key="1">
    <source>
        <dbReference type="ARBA" id="ARBA00022679"/>
    </source>
</evidence>
<organism evidence="4 5">
    <name type="scientific">Rarobacter incanus</name>
    <dbReference type="NCBI Taxonomy" id="153494"/>
    <lineage>
        <taxon>Bacteria</taxon>
        <taxon>Bacillati</taxon>
        <taxon>Actinomycetota</taxon>
        <taxon>Actinomycetes</taxon>
        <taxon>Micrococcales</taxon>
        <taxon>Rarobacteraceae</taxon>
        <taxon>Rarobacter</taxon>
    </lineage>
</organism>
<dbReference type="Pfam" id="PF00583">
    <property type="entry name" value="Acetyltransf_1"/>
    <property type="match status" value="1"/>
</dbReference>
<dbReference type="InterPro" id="IPR050832">
    <property type="entry name" value="Bact_Acetyltransf"/>
</dbReference>
<dbReference type="Gene3D" id="3.40.630.30">
    <property type="match status" value="1"/>
</dbReference>
<dbReference type="GO" id="GO:0016747">
    <property type="term" value="F:acyltransferase activity, transferring groups other than amino-acyl groups"/>
    <property type="evidence" value="ECO:0007669"/>
    <property type="project" value="InterPro"/>
</dbReference>
<gene>
    <name evidence="4" type="ORF">FB389_0321</name>
</gene>
<dbReference type="Proteomes" id="UP000316181">
    <property type="component" value="Unassembled WGS sequence"/>
</dbReference>
<evidence type="ECO:0000313" key="4">
    <source>
        <dbReference type="EMBL" id="TQK75689.1"/>
    </source>
</evidence>
<evidence type="ECO:0000313" key="5">
    <source>
        <dbReference type="Proteomes" id="UP000316181"/>
    </source>
</evidence>
<evidence type="ECO:0000259" key="3">
    <source>
        <dbReference type="PROSITE" id="PS51186"/>
    </source>
</evidence>
<dbReference type="EMBL" id="VFNV01000001">
    <property type="protein sequence ID" value="TQK75689.1"/>
    <property type="molecule type" value="Genomic_DNA"/>
</dbReference>
<dbReference type="InterPro" id="IPR000182">
    <property type="entry name" value="GNAT_dom"/>
</dbReference>
<sequence>MLPAVATLCLEARGESNLGVQVCSNDTEALVRQLTVFSSLEGGHIVVAEHRGDIAGFALLRLLTNDILRPSPAVFIEALYVKNAERRMGVGRALMAHIADFAVGNGVADIYAQQLPGARGTNRFLARLGFAPAAAHRVVAVSALQRELAREPGIRRRARGIEDLIARRRKVRVHTESIDSREVERRLRSKLG</sequence>
<dbReference type="InterPro" id="IPR016181">
    <property type="entry name" value="Acyl_CoA_acyltransferase"/>
</dbReference>
<dbReference type="CDD" id="cd04301">
    <property type="entry name" value="NAT_SF"/>
    <property type="match status" value="1"/>
</dbReference>
<keyword evidence="2" id="KW-0012">Acyltransferase</keyword>
<protein>
    <submittedName>
        <fullName evidence="4">Acetyltransferase (GNAT) family protein</fullName>
    </submittedName>
</protein>
<dbReference type="PANTHER" id="PTHR43877">
    <property type="entry name" value="AMINOALKYLPHOSPHONATE N-ACETYLTRANSFERASE-RELATED-RELATED"/>
    <property type="match status" value="1"/>
</dbReference>
<accession>A0A542SM35</accession>
<name>A0A542SM35_9MICO</name>
<comment type="caution">
    <text evidence="4">The sequence shown here is derived from an EMBL/GenBank/DDBJ whole genome shotgun (WGS) entry which is preliminary data.</text>
</comment>